<dbReference type="EMBL" id="CP146256">
    <property type="protein sequence ID" value="XAH74874.1"/>
    <property type="molecule type" value="Genomic_DNA"/>
</dbReference>
<dbReference type="InterPro" id="IPR011289">
    <property type="entry name" value="Fruc_bis_ald_class-2"/>
</dbReference>
<dbReference type="NCBIfam" id="TIGR01859">
    <property type="entry name" value="fruc_bis_ald"/>
    <property type="match status" value="1"/>
</dbReference>
<comment type="cofactor">
    <cofactor evidence="1">
        <name>Zn(2+)</name>
        <dbReference type="ChEBI" id="CHEBI:29105"/>
    </cofactor>
</comment>
<dbReference type="CDD" id="cd00947">
    <property type="entry name" value="TBP_aldolase_IIB"/>
    <property type="match status" value="1"/>
</dbReference>
<evidence type="ECO:0000313" key="6">
    <source>
        <dbReference type="Proteomes" id="UP001451571"/>
    </source>
</evidence>
<accession>A0ABZ3EX90</accession>
<dbReference type="InterPro" id="IPR050246">
    <property type="entry name" value="Class_II_FBP_aldolase"/>
</dbReference>
<dbReference type="Gene3D" id="3.20.20.70">
    <property type="entry name" value="Aldolase class I"/>
    <property type="match status" value="1"/>
</dbReference>
<dbReference type="InterPro" id="IPR013785">
    <property type="entry name" value="Aldolase_TIM"/>
</dbReference>
<dbReference type="NCBIfam" id="NF009374">
    <property type="entry name" value="PRK12737.1"/>
    <property type="match status" value="1"/>
</dbReference>
<keyword evidence="4 5" id="KW-0456">Lyase</keyword>
<keyword evidence="6" id="KW-1185">Reference proteome</keyword>
<sequence>MALVSSLELLRKAQKEKYAVGAFNAENMEMVQAIVEAAVEMRAPVIIQTTPSTVAYASLAMFRAMVFAAANEADVPIALHLDHGDSLELCREAVGAKYTSVMYDGSKLSFEENINITKNVADFCRASAIQIEAELGTVGGKEDSHEVKSEDALYTNPMQAKEFAERTGVDSLAIAIGTAHGFYKGEPKLDFERLEEIHKVVSVPLVLHGASGVPDEAVKKSIGFGICKVNFATELRVAFTKGVNAILLNDNKVYDPKKYNKQGKEEVKKLVVNKIKLCGSNNKY</sequence>
<proteinExistence type="predicted"/>
<dbReference type="PIRSF" id="PIRSF001359">
    <property type="entry name" value="F_bP_aldolase_II"/>
    <property type="match status" value="1"/>
</dbReference>
<evidence type="ECO:0000256" key="2">
    <source>
        <dbReference type="ARBA" id="ARBA00022723"/>
    </source>
</evidence>
<gene>
    <name evidence="5" type="primary">fba</name>
    <name evidence="5" type="ORF">V6984_03655</name>
</gene>
<dbReference type="NCBIfam" id="TIGR00167">
    <property type="entry name" value="cbbA"/>
    <property type="match status" value="1"/>
</dbReference>
<dbReference type="NCBIfam" id="NF006626">
    <property type="entry name" value="PRK09195.1"/>
    <property type="match status" value="1"/>
</dbReference>
<dbReference type="InterPro" id="IPR000771">
    <property type="entry name" value="FBA_II"/>
</dbReference>
<reference evidence="5 6" key="1">
    <citation type="submission" date="2024-02" db="EMBL/GenBank/DDBJ databases">
        <title>Bacterial strain from lacustrine sediment.</title>
        <authorList>
            <person name="Petit C."/>
            <person name="Fadhlaoui K."/>
        </authorList>
    </citation>
    <scope>NUCLEOTIDE SEQUENCE [LARGE SCALE GENOMIC DNA]</scope>
    <source>
        <strain evidence="5 6">IPX-CK</strain>
    </source>
</reference>
<dbReference type="PANTHER" id="PTHR30304">
    <property type="entry name" value="D-TAGATOSE-1,6-BISPHOSPHATE ALDOLASE"/>
    <property type="match status" value="1"/>
</dbReference>
<keyword evidence="3" id="KW-0862">Zinc</keyword>
<keyword evidence="2" id="KW-0479">Metal-binding</keyword>
<dbReference type="Pfam" id="PF01116">
    <property type="entry name" value="F_bP_aldolase"/>
    <property type="match status" value="1"/>
</dbReference>
<organism evidence="5 6">
    <name type="scientific">Kineothrix sedimenti</name>
    <dbReference type="NCBI Taxonomy" id="3123317"/>
    <lineage>
        <taxon>Bacteria</taxon>
        <taxon>Bacillati</taxon>
        <taxon>Bacillota</taxon>
        <taxon>Clostridia</taxon>
        <taxon>Lachnospirales</taxon>
        <taxon>Lachnospiraceae</taxon>
        <taxon>Kineothrix</taxon>
    </lineage>
</organism>
<dbReference type="PANTHER" id="PTHR30304:SF0">
    <property type="entry name" value="D-TAGATOSE-1,6-BISPHOSPHATE ALDOLASE SUBUNIT GATY-RELATED"/>
    <property type="match status" value="1"/>
</dbReference>
<dbReference type="PROSITE" id="PS00806">
    <property type="entry name" value="ALDOLASE_CLASS_II_2"/>
    <property type="match status" value="1"/>
</dbReference>
<evidence type="ECO:0000256" key="4">
    <source>
        <dbReference type="ARBA" id="ARBA00023239"/>
    </source>
</evidence>
<name>A0ABZ3EX90_9FIRM</name>
<dbReference type="GO" id="GO:0004332">
    <property type="term" value="F:fructose-bisphosphate aldolase activity"/>
    <property type="evidence" value="ECO:0007669"/>
    <property type="project" value="UniProtKB-EC"/>
</dbReference>
<evidence type="ECO:0000313" key="5">
    <source>
        <dbReference type="EMBL" id="XAH74874.1"/>
    </source>
</evidence>
<dbReference type="Proteomes" id="UP001451571">
    <property type="component" value="Chromosome"/>
</dbReference>
<evidence type="ECO:0000256" key="1">
    <source>
        <dbReference type="ARBA" id="ARBA00001947"/>
    </source>
</evidence>
<evidence type="ECO:0000256" key="3">
    <source>
        <dbReference type="ARBA" id="ARBA00022833"/>
    </source>
</evidence>
<dbReference type="EC" id="4.1.2.13" evidence="5"/>
<dbReference type="RefSeq" id="WP_342758452.1">
    <property type="nucleotide sequence ID" value="NZ_CP146256.1"/>
</dbReference>
<dbReference type="SUPFAM" id="SSF51569">
    <property type="entry name" value="Aldolase"/>
    <property type="match status" value="1"/>
</dbReference>
<protein>
    <submittedName>
        <fullName evidence="5">Class II fructose-1,6-bisphosphate aldolase</fullName>
        <ecNumber evidence="5">4.1.2.13</ecNumber>
    </submittedName>
</protein>